<organism evidence="2 3">
    <name type="scientific">Elysia marginata</name>
    <dbReference type="NCBI Taxonomy" id="1093978"/>
    <lineage>
        <taxon>Eukaryota</taxon>
        <taxon>Metazoa</taxon>
        <taxon>Spiralia</taxon>
        <taxon>Lophotrochozoa</taxon>
        <taxon>Mollusca</taxon>
        <taxon>Gastropoda</taxon>
        <taxon>Heterobranchia</taxon>
        <taxon>Euthyneura</taxon>
        <taxon>Panpulmonata</taxon>
        <taxon>Sacoglossa</taxon>
        <taxon>Placobranchoidea</taxon>
        <taxon>Plakobranchidae</taxon>
        <taxon>Elysia</taxon>
    </lineage>
</organism>
<accession>A0AAV4J6T3</accession>
<evidence type="ECO:0000313" key="2">
    <source>
        <dbReference type="EMBL" id="GFS17698.1"/>
    </source>
</evidence>
<dbReference type="EMBL" id="BMAT01002967">
    <property type="protein sequence ID" value="GFS17698.1"/>
    <property type="molecule type" value="Genomic_DNA"/>
</dbReference>
<reference evidence="2 3" key="1">
    <citation type="journal article" date="2021" name="Elife">
        <title>Chloroplast acquisition without the gene transfer in kleptoplastic sea slugs, Plakobranchus ocellatus.</title>
        <authorList>
            <person name="Maeda T."/>
            <person name="Takahashi S."/>
            <person name="Yoshida T."/>
            <person name="Shimamura S."/>
            <person name="Takaki Y."/>
            <person name="Nagai Y."/>
            <person name="Toyoda A."/>
            <person name="Suzuki Y."/>
            <person name="Arimoto A."/>
            <person name="Ishii H."/>
            <person name="Satoh N."/>
            <person name="Nishiyama T."/>
            <person name="Hasebe M."/>
            <person name="Maruyama T."/>
            <person name="Minagawa J."/>
            <person name="Obokata J."/>
            <person name="Shigenobu S."/>
        </authorList>
    </citation>
    <scope>NUCLEOTIDE SEQUENCE [LARGE SCALE GENOMIC DNA]</scope>
</reference>
<protein>
    <submittedName>
        <fullName evidence="2">Uncharacterized protein</fullName>
    </submittedName>
</protein>
<dbReference type="Proteomes" id="UP000762676">
    <property type="component" value="Unassembled WGS sequence"/>
</dbReference>
<evidence type="ECO:0000313" key="3">
    <source>
        <dbReference type="Proteomes" id="UP000762676"/>
    </source>
</evidence>
<name>A0AAV4J6T3_9GAST</name>
<evidence type="ECO:0000256" key="1">
    <source>
        <dbReference type="SAM" id="MobiDB-lite"/>
    </source>
</evidence>
<gene>
    <name evidence="2" type="ORF">ElyMa_001502700</name>
</gene>
<dbReference type="AlphaFoldDB" id="A0AAV4J6T3"/>
<feature type="compositionally biased region" description="Basic and acidic residues" evidence="1">
    <location>
        <begin position="18"/>
        <end position="27"/>
    </location>
</feature>
<sequence length="101" mass="11582">MGSNSYRGRKTKRISSKAIEKTLDLKSRPKSQISHSTKNVKKNHYHCKYLNLAENFLDISYGDTEAFPLTKQLVHISFNVAKTTGEDQEQHFQQPSTETSH</sequence>
<keyword evidence="3" id="KW-1185">Reference proteome</keyword>
<proteinExistence type="predicted"/>
<comment type="caution">
    <text evidence="2">The sequence shown here is derived from an EMBL/GenBank/DDBJ whole genome shotgun (WGS) entry which is preliminary data.</text>
</comment>
<feature type="region of interest" description="Disordered" evidence="1">
    <location>
        <begin position="1"/>
        <end position="39"/>
    </location>
</feature>